<sequence>MSFSNASRSMHTCIGITSNKRKRRRPTSSDPQDPRSQDFQDFQAQSLACALPYQDATHPDPYTPYTPSPYTSSNGKKTNFYTYHLINLINLLLLLLPYLPSSQAAALGTRVVGGTDVSDPHAFPYFAQLADASCAAVLIHDDFLLTAAHCERRTHPFYKRALFMSTEIREGTLRTIEYTRAHPSYLPTLQDYDFALLKLSQSALVDDHGQPTGMQILPINRSPNYPEPGDPLVAMGFGKTAEDAHGMSASLQQVQIDYISDDTCRRQYGADQFLDDVMFCGGVTGGGKDTCQGDSGGPVVDVTRGVLAGVVSYGIGCARERFAGVNARVSSVASWIDEIICEASDFPPPYCTPRAAPPLPSGVVTVRVTNETMGAMTLYMTLDDYPLEFAWSLTYLGQPNTNTNSNNNNNNNAAIIQDPSSLSSYLMPTKNELYVLLPDSIEEEDAELEESFDNLRPGQYDLEFGDNGLDGICCNFGDGKLELVNDLTGETVWEHDGQYRGYLQVRIRIDSTTGDIAVVYESERFRPSWEQLASPNYPPEFDTEWPGPVPEAPLFSFNINFKFDAYPFESDYDVLYTPGVLEDSAQTLTELPEEQWTTIDSMDGIRHGIHNRLVPRQYVQQEAGWYWLKVSDLGNNGICCQFRRGWISIMAPIITTMDNGFVWGSDGEYGSGVNVYFFINEDGFVAHVYWIVAEDAVTSTATSRSGEADGFGHDGTTSDQKDDGDDTSATNSNDNTKPQNRHYSRRL</sequence>
<dbReference type="InterPro" id="IPR043504">
    <property type="entry name" value="Peptidase_S1_PA_chymotrypsin"/>
</dbReference>
<dbReference type="GO" id="GO:0005576">
    <property type="term" value="C:extracellular region"/>
    <property type="evidence" value="ECO:0007669"/>
    <property type="project" value="UniProtKB-SubCell"/>
</dbReference>
<dbReference type="AlphaFoldDB" id="A0A9N8DI63"/>
<dbReference type="PROSITE" id="PS00134">
    <property type="entry name" value="TRYPSIN_HIS"/>
    <property type="match status" value="1"/>
</dbReference>
<evidence type="ECO:0000256" key="2">
    <source>
        <dbReference type="ARBA" id="ARBA00022525"/>
    </source>
</evidence>
<evidence type="ECO:0000259" key="9">
    <source>
        <dbReference type="PROSITE" id="PS50240"/>
    </source>
</evidence>
<dbReference type="SUPFAM" id="SSF50494">
    <property type="entry name" value="Trypsin-like serine proteases"/>
    <property type="match status" value="1"/>
</dbReference>
<evidence type="ECO:0000256" key="4">
    <source>
        <dbReference type="ARBA" id="ARBA00023026"/>
    </source>
</evidence>
<proteinExistence type="predicted"/>
<feature type="domain" description="Peptidase S1" evidence="9">
    <location>
        <begin position="111"/>
        <end position="341"/>
    </location>
</feature>
<comment type="subcellular location">
    <subcellularLocation>
        <location evidence="1">Secreted</location>
    </subcellularLocation>
</comment>
<dbReference type="PROSITE" id="PS00135">
    <property type="entry name" value="TRYPSIN_SER"/>
    <property type="match status" value="1"/>
</dbReference>
<dbReference type="FunFam" id="2.40.10.10:FF:000054">
    <property type="entry name" value="Complement C1r subcomponent"/>
    <property type="match status" value="1"/>
</dbReference>
<evidence type="ECO:0000256" key="3">
    <source>
        <dbReference type="ARBA" id="ARBA00022729"/>
    </source>
</evidence>
<keyword evidence="4" id="KW-0843">Virulence</keyword>
<dbReference type="InterPro" id="IPR018114">
    <property type="entry name" value="TRYPSIN_HIS"/>
</dbReference>
<dbReference type="GO" id="GO:0004252">
    <property type="term" value="F:serine-type endopeptidase activity"/>
    <property type="evidence" value="ECO:0007669"/>
    <property type="project" value="InterPro"/>
</dbReference>
<evidence type="ECO:0000256" key="8">
    <source>
        <dbReference type="SAM" id="MobiDB-lite"/>
    </source>
</evidence>
<evidence type="ECO:0000313" key="10">
    <source>
        <dbReference type="EMBL" id="CAB9500149.1"/>
    </source>
</evidence>
<keyword evidence="7" id="KW-0645">Protease</keyword>
<keyword evidence="2" id="KW-0964">Secreted</keyword>
<keyword evidence="6" id="KW-0325">Glycoprotein</keyword>
<dbReference type="PROSITE" id="PS50240">
    <property type="entry name" value="TRYPSIN_DOM"/>
    <property type="match status" value="1"/>
</dbReference>
<evidence type="ECO:0000313" key="11">
    <source>
        <dbReference type="Proteomes" id="UP001153069"/>
    </source>
</evidence>
<dbReference type="SMART" id="SM00020">
    <property type="entry name" value="Tryp_SPc"/>
    <property type="match status" value="1"/>
</dbReference>
<dbReference type="GO" id="GO:0006508">
    <property type="term" value="P:proteolysis"/>
    <property type="evidence" value="ECO:0007669"/>
    <property type="project" value="UniProtKB-KW"/>
</dbReference>
<keyword evidence="11" id="KW-1185">Reference proteome</keyword>
<name>A0A9N8DI63_9STRA</name>
<dbReference type="InterPro" id="IPR001314">
    <property type="entry name" value="Peptidase_S1A"/>
</dbReference>
<evidence type="ECO:0000256" key="6">
    <source>
        <dbReference type="ARBA" id="ARBA00023180"/>
    </source>
</evidence>
<dbReference type="PANTHER" id="PTHR24252">
    <property type="entry name" value="ACROSIN-RELATED"/>
    <property type="match status" value="1"/>
</dbReference>
<reference evidence="10" key="1">
    <citation type="submission" date="2020-06" db="EMBL/GenBank/DDBJ databases">
        <authorList>
            <consortium name="Plant Systems Biology data submission"/>
        </authorList>
    </citation>
    <scope>NUCLEOTIDE SEQUENCE</scope>
    <source>
        <strain evidence="10">D6</strain>
    </source>
</reference>
<dbReference type="PRINTS" id="PR00722">
    <property type="entry name" value="CHYMOTRYPSIN"/>
</dbReference>
<feature type="region of interest" description="Disordered" evidence="8">
    <location>
        <begin position="702"/>
        <end position="747"/>
    </location>
</feature>
<dbReference type="Gene3D" id="2.40.10.10">
    <property type="entry name" value="Trypsin-like serine proteases"/>
    <property type="match status" value="1"/>
</dbReference>
<dbReference type="CDD" id="cd00190">
    <property type="entry name" value="Tryp_SPc"/>
    <property type="match status" value="1"/>
</dbReference>
<dbReference type="PANTHER" id="PTHR24252:SF7">
    <property type="entry name" value="HYALIN"/>
    <property type="match status" value="1"/>
</dbReference>
<gene>
    <name evidence="10" type="ORF">SEMRO_77_G041860.1</name>
</gene>
<accession>A0A9N8DI63</accession>
<feature type="compositionally biased region" description="Polar residues" evidence="8">
    <location>
        <begin position="1"/>
        <end position="18"/>
    </location>
</feature>
<dbReference type="Proteomes" id="UP001153069">
    <property type="component" value="Unassembled WGS sequence"/>
</dbReference>
<keyword evidence="5" id="KW-1015">Disulfide bond</keyword>
<feature type="compositionally biased region" description="Polar residues" evidence="8">
    <location>
        <begin position="727"/>
        <end position="738"/>
    </location>
</feature>
<organism evidence="10 11">
    <name type="scientific">Seminavis robusta</name>
    <dbReference type="NCBI Taxonomy" id="568900"/>
    <lineage>
        <taxon>Eukaryota</taxon>
        <taxon>Sar</taxon>
        <taxon>Stramenopiles</taxon>
        <taxon>Ochrophyta</taxon>
        <taxon>Bacillariophyta</taxon>
        <taxon>Bacillariophyceae</taxon>
        <taxon>Bacillariophycidae</taxon>
        <taxon>Naviculales</taxon>
        <taxon>Naviculaceae</taxon>
        <taxon>Seminavis</taxon>
    </lineage>
</organism>
<protein>
    <submittedName>
        <fullName evidence="10">Vitamin K-dependent protein C</fullName>
    </submittedName>
</protein>
<dbReference type="Pfam" id="PF00089">
    <property type="entry name" value="Trypsin"/>
    <property type="match status" value="1"/>
</dbReference>
<dbReference type="InterPro" id="IPR033116">
    <property type="entry name" value="TRYPSIN_SER"/>
</dbReference>
<keyword evidence="7" id="KW-0720">Serine protease</keyword>
<feature type="region of interest" description="Disordered" evidence="8">
    <location>
        <begin position="1"/>
        <end position="38"/>
    </location>
</feature>
<keyword evidence="7" id="KW-0378">Hydrolase</keyword>
<comment type="caution">
    <text evidence="10">The sequence shown here is derived from an EMBL/GenBank/DDBJ whole genome shotgun (WGS) entry which is preliminary data.</text>
</comment>
<evidence type="ECO:0000256" key="1">
    <source>
        <dbReference type="ARBA" id="ARBA00004613"/>
    </source>
</evidence>
<dbReference type="InterPro" id="IPR001254">
    <property type="entry name" value="Trypsin_dom"/>
</dbReference>
<dbReference type="InterPro" id="IPR009003">
    <property type="entry name" value="Peptidase_S1_PA"/>
</dbReference>
<evidence type="ECO:0000256" key="7">
    <source>
        <dbReference type="RuleBase" id="RU363034"/>
    </source>
</evidence>
<dbReference type="OrthoDB" id="46524at2759"/>
<evidence type="ECO:0000256" key="5">
    <source>
        <dbReference type="ARBA" id="ARBA00023157"/>
    </source>
</evidence>
<keyword evidence="3" id="KW-0732">Signal</keyword>
<dbReference type="EMBL" id="CAICTM010000076">
    <property type="protein sequence ID" value="CAB9500149.1"/>
    <property type="molecule type" value="Genomic_DNA"/>
</dbReference>